<evidence type="ECO:0000256" key="1">
    <source>
        <dbReference type="SAM" id="MobiDB-lite"/>
    </source>
</evidence>
<accession>A0A2V5KAP8</accession>
<feature type="compositionally biased region" description="Basic and acidic residues" evidence="1">
    <location>
        <begin position="725"/>
        <end position="746"/>
    </location>
</feature>
<protein>
    <submittedName>
        <fullName evidence="2">Uncharacterized protein</fullName>
    </submittedName>
</protein>
<feature type="region of interest" description="Disordered" evidence="1">
    <location>
        <begin position="1012"/>
        <end position="1032"/>
    </location>
</feature>
<feature type="region of interest" description="Disordered" evidence="1">
    <location>
        <begin position="542"/>
        <end position="605"/>
    </location>
</feature>
<evidence type="ECO:0000313" key="2">
    <source>
        <dbReference type="EMBL" id="PYI55184.1"/>
    </source>
</evidence>
<gene>
    <name evidence="2" type="ORF">DLM86_11710</name>
</gene>
<feature type="compositionally biased region" description="Low complexity" evidence="1">
    <location>
        <begin position="1134"/>
        <end position="1151"/>
    </location>
</feature>
<dbReference type="RefSeq" id="WP_110840177.1">
    <property type="nucleotide sequence ID" value="NZ_QJVJ01000004.1"/>
</dbReference>
<sequence>MASRKQDRARIRRLDRQAPLPVSIRSGGSASAGRAAMEAGRFAADIMGKYGFTRDGRWGRLSLVFKLQRELVAQAMRGGKGGDVMTVQWLTRLQQLQQAMAATPPERIAVRETVRLTERVVTERQLAGPGTRSDNRTDAPPDAKAAAGKPDSADGGKRAADNGSEGGRGRRKRGAGKEREPEPKTRPNKQAIEESEAGASAGAGAPESGGSKPADGKPGRRRGKRETGGRQADAAKADDTGIGGTRSDETNRPVSAAVVRLKPVRYPVYGDGWAGSREDGTSQASFGSGNAPGQQRLLIHRNRYRTPFIRNRTFLNSIVDPHAQTFAHASKNHGIELLATQGKQTGASVRTIEAGAASTNEIGAGHSGEDGRRRQRAAGNAVREQAGASVRSREPIPLTYTATARTMLRFGASFAPARPDQEPFSGDGGPTGASGERERKERAARRMFWGSLRHAPRSGDEAGRRERGHRLGAEGVGPIRLRPEGVTQASRHLVHRPYVPQTLRLALGRYAEPAGTPHAAMQAARTERAGAEEATTAFVRRQSAAAPGEPLREDAPPERPQANASVRRMGASADRFAAADASGRKKPEDGGEAFPPAVTGMPLLRGRGRGAIVRRAAANVGGPDGELPPPRAQASLPERTTRQALALWSRHAEAAERLLSRAGAAPDERPGPTGAYTASGAAFRGRAAGLRHAPKSGGQTERLSYAGRADGQAEPVRRLPPASSDKGENNEEARPNRRGRAGEVRSRPGMPAARPTIRSARTEAAVGGVPETAVSNPERTGSGRESAAHGRREGSSALGAEGRQAAAKLSSEPSLERETSELLRSFALRRALDLSAAAPGLFGASDEGGADARDNGGATLRLTLRRGAAISAEAGAEPNEAARTGRRTKRAYSQEADAPADSAPDAAVVPPPLRRSAETAERLDARAYRVRTAAGNATGRLPAGPWEASARGIPPAVSRLAARLLEHANMRVTSSRLAGTGLQASTLVRGRSAPVGNGSDGNSLYGLGMNGDRRGASAGSAEAMRGPGPTNARSFLRRSWGRQHVSDGAAKSMTFGAEGAPLGTVGRFLAVEPPLVPDRAFPAGRPGFGEEPPATAALGHRLGRSGRGLSAGPAPTASAVREGNRAAGGDPGGEPEAARAPARAAGQASAAVVLRRRPAGRAEPAPPEAGVPARGPIGRVPLRAASPFAADGLRPHGALATAAPSPAPAAGRGADAMPPRRTAAVRFAHADGRAHADAGDGGAAGAFAAAAAPARARAGEADVASAGRPWASASASATVYRRFRDDWTRTELARLSAGSARGSGEGASRALGRAGIGAAGIAPRSVAAPAGPAGPSLARTLRETVRTMRSVIVRTPGAERPAGAAPRAAALAAAPATLRLRREPPGAVPGAAAAWRPAVPGGGEPLAALRPALPPTAALALALPAHGRPPLAAGTAGAAAGAAALEHKQPAASAAPSALADEPAELDFRRAAARTDAPAAAAVPETSAASIDMAELQEMVKKLPQFDIKKIADRVYREIERKLKFDRQTRGL</sequence>
<evidence type="ECO:0000313" key="3">
    <source>
        <dbReference type="Proteomes" id="UP000247476"/>
    </source>
</evidence>
<feature type="compositionally biased region" description="Basic and acidic residues" evidence="1">
    <location>
        <begin position="225"/>
        <end position="239"/>
    </location>
</feature>
<feature type="region of interest" description="Disordered" evidence="1">
    <location>
        <begin position="120"/>
        <end position="256"/>
    </location>
</feature>
<feature type="compositionally biased region" description="Low complexity" evidence="1">
    <location>
        <begin position="197"/>
        <end position="211"/>
    </location>
</feature>
<feature type="region of interest" description="Disordered" evidence="1">
    <location>
        <begin position="360"/>
        <end position="393"/>
    </location>
</feature>
<feature type="compositionally biased region" description="Basic and acidic residues" evidence="1">
    <location>
        <begin position="175"/>
        <end position="185"/>
    </location>
</feature>
<reference evidence="2 3" key="1">
    <citation type="submission" date="2018-05" db="EMBL/GenBank/DDBJ databases">
        <title>Paenibacillus flagellatus sp. nov., isolated from selenium mineral soil.</title>
        <authorList>
            <person name="Dai X."/>
        </authorList>
    </citation>
    <scope>NUCLEOTIDE SEQUENCE [LARGE SCALE GENOMIC DNA]</scope>
    <source>
        <strain evidence="2 3">DXL2</strain>
    </source>
</reference>
<feature type="compositionally biased region" description="Low complexity" evidence="1">
    <location>
        <begin position="570"/>
        <end position="581"/>
    </location>
</feature>
<organism evidence="2 3">
    <name type="scientific">Paenibacillus flagellatus</name>
    <dbReference type="NCBI Taxonomy" id="2211139"/>
    <lineage>
        <taxon>Bacteria</taxon>
        <taxon>Bacillati</taxon>
        <taxon>Bacillota</taxon>
        <taxon>Bacilli</taxon>
        <taxon>Bacillales</taxon>
        <taxon>Paenibacillaceae</taxon>
        <taxon>Paenibacillus</taxon>
    </lineage>
</organism>
<feature type="compositionally biased region" description="Basic and acidic residues" evidence="1">
    <location>
        <begin position="151"/>
        <end position="160"/>
    </location>
</feature>
<feature type="region of interest" description="Disordered" evidence="1">
    <location>
        <begin position="871"/>
        <end position="910"/>
    </location>
</feature>
<dbReference type="EMBL" id="QJVJ01000004">
    <property type="protein sequence ID" value="PYI55184.1"/>
    <property type="molecule type" value="Genomic_DNA"/>
</dbReference>
<comment type="caution">
    <text evidence="2">The sequence shown here is derived from an EMBL/GenBank/DDBJ whole genome shotgun (WGS) entry which is preliminary data.</text>
</comment>
<feature type="region of interest" description="Disordered" evidence="1">
    <location>
        <begin position="1196"/>
        <end position="1217"/>
    </location>
</feature>
<feature type="region of interest" description="Disordered" evidence="1">
    <location>
        <begin position="619"/>
        <end position="639"/>
    </location>
</feature>
<feature type="compositionally biased region" description="Low complexity" evidence="1">
    <location>
        <begin position="1197"/>
        <end position="1217"/>
    </location>
</feature>
<proteinExistence type="predicted"/>
<name>A0A2V5KAP8_9BACL</name>
<feature type="compositionally biased region" description="Low complexity" evidence="1">
    <location>
        <begin position="896"/>
        <end position="908"/>
    </location>
</feature>
<keyword evidence="3" id="KW-1185">Reference proteome</keyword>
<dbReference type="Proteomes" id="UP000247476">
    <property type="component" value="Unassembled WGS sequence"/>
</dbReference>
<feature type="region of interest" description="Disordered" evidence="1">
    <location>
        <begin position="1081"/>
        <end position="1178"/>
    </location>
</feature>
<dbReference type="OrthoDB" id="2480932at2"/>
<feature type="region of interest" description="Disordered" evidence="1">
    <location>
        <begin position="415"/>
        <end position="441"/>
    </location>
</feature>
<feature type="region of interest" description="Disordered" evidence="1">
    <location>
        <begin position="690"/>
        <end position="817"/>
    </location>
</feature>